<protein>
    <submittedName>
        <fullName evidence="1">Uncharacterized protein</fullName>
    </submittedName>
</protein>
<evidence type="ECO:0000313" key="2">
    <source>
        <dbReference type="Proteomes" id="UP000799324"/>
    </source>
</evidence>
<dbReference type="EMBL" id="MU004445">
    <property type="protein sequence ID" value="KAF2650759.1"/>
    <property type="molecule type" value="Genomic_DNA"/>
</dbReference>
<organism evidence="1 2">
    <name type="scientific">Lophiostoma macrostomum CBS 122681</name>
    <dbReference type="NCBI Taxonomy" id="1314788"/>
    <lineage>
        <taxon>Eukaryota</taxon>
        <taxon>Fungi</taxon>
        <taxon>Dikarya</taxon>
        <taxon>Ascomycota</taxon>
        <taxon>Pezizomycotina</taxon>
        <taxon>Dothideomycetes</taxon>
        <taxon>Pleosporomycetidae</taxon>
        <taxon>Pleosporales</taxon>
        <taxon>Lophiostomataceae</taxon>
        <taxon>Lophiostoma</taxon>
    </lineage>
</organism>
<accession>A0A6A6SSU6</accession>
<dbReference type="Proteomes" id="UP000799324">
    <property type="component" value="Unassembled WGS sequence"/>
</dbReference>
<dbReference type="AlphaFoldDB" id="A0A6A6SSU6"/>
<keyword evidence="2" id="KW-1185">Reference proteome</keyword>
<name>A0A6A6SSU6_9PLEO</name>
<proteinExistence type="predicted"/>
<feature type="non-terminal residue" evidence="1">
    <location>
        <position position="1"/>
    </location>
</feature>
<dbReference type="OrthoDB" id="3766406at2759"/>
<gene>
    <name evidence="1" type="ORF">K491DRAFT_608210</name>
</gene>
<reference evidence="1" key="1">
    <citation type="journal article" date="2020" name="Stud. Mycol.">
        <title>101 Dothideomycetes genomes: a test case for predicting lifestyles and emergence of pathogens.</title>
        <authorList>
            <person name="Haridas S."/>
            <person name="Albert R."/>
            <person name="Binder M."/>
            <person name="Bloem J."/>
            <person name="Labutti K."/>
            <person name="Salamov A."/>
            <person name="Andreopoulos B."/>
            <person name="Baker S."/>
            <person name="Barry K."/>
            <person name="Bills G."/>
            <person name="Bluhm B."/>
            <person name="Cannon C."/>
            <person name="Castanera R."/>
            <person name="Culley D."/>
            <person name="Daum C."/>
            <person name="Ezra D."/>
            <person name="Gonzalez J."/>
            <person name="Henrissat B."/>
            <person name="Kuo A."/>
            <person name="Liang C."/>
            <person name="Lipzen A."/>
            <person name="Lutzoni F."/>
            <person name="Magnuson J."/>
            <person name="Mondo S."/>
            <person name="Nolan M."/>
            <person name="Ohm R."/>
            <person name="Pangilinan J."/>
            <person name="Park H.-J."/>
            <person name="Ramirez L."/>
            <person name="Alfaro M."/>
            <person name="Sun H."/>
            <person name="Tritt A."/>
            <person name="Yoshinaga Y."/>
            <person name="Zwiers L.-H."/>
            <person name="Turgeon B."/>
            <person name="Goodwin S."/>
            <person name="Spatafora J."/>
            <person name="Crous P."/>
            <person name="Grigoriev I."/>
        </authorList>
    </citation>
    <scope>NUCLEOTIDE SEQUENCE</scope>
    <source>
        <strain evidence="1">CBS 122681</strain>
    </source>
</reference>
<sequence>ISLRHSRGASTSLRNHLDIMGDPVCAHLTLSEGCPEYAPLQLPELAKDETTPSLFVPCDQAFGSCAFCLTDYSIDISWQSE</sequence>
<evidence type="ECO:0000313" key="1">
    <source>
        <dbReference type="EMBL" id="KAF2650759.1"/>
    </source>
</evidence>